<dbReference type="EMBL" id="CP096916">
    <property type="protein sequence ID" value="WBM37656.1"/>
    <property type="molecule type" value="Genomic_DNA"/>
</dbReference>
<dbReference type="NCBIfam" id="NF001266">
    <property type="entry name" value="PRK00228.1-1"/>
    <property type="match status" value="1"/>
</dbReference>
<dbReference type="OrthoDB" id="9807486at2"/>
<dbReference type="Proteomes" id="UP001211866">
    <property type="component" value="Chromosome"/>
</dbReference>
<reference evidence="4 6" key="3">
    <citation type="submission" date="2022-05" db="EMBL/GenBank/DDBJ databases">
        <title>Complete sequence of strain NY11312.</title>
        <authorList>
            <person name="Zhou D."/>
        </authorList>
    </citation>
    <scope>NUCLEOTIDE SEQUENCE [LARGE SCALE GENOMIC DNA]</scope>
    <source>
        <strain evidence="4 6">NY11312</strain>
    </source>
</reference>
<dbReference type="PANTHER" id="PTHR30327">
    <property type="entry name" value="UNCHARACTERIZED PROTEIN YQGE"/>
    <property type="match status" value="1"/>
</dbReference>
<name>A0A2U2BIA0_ALCFA</name>
<protein>
    <recommendedName>
        <fullName evidence="2">UPF0301 protein DF183_11210</fullName>
    </recommendedName>
</protein>
<proteinExistence type="inferred from homology"/>
<dbReference type="PANTHER" id="PTHR30327:SF1">
    <property type="entry name" value="UPF0301 PROTEIN YQGE"/>
    <property type="match status" value="1"/>
</dbReference>
<sequence>MSATSQSPLIQESADLTHHLLLAMPGVVSGSLADTVIYVCEHNEQGALGLVINRPTDLSLVELLSRIEVDVENRADLAATSVYFGGPVQTDRGFVLHDSDKTYTSSLGVGDLTLTTSRDVLQDVAQGQGPVHMLVTLGYAGWGAGQLESEMADNAWLSIKATHEILFSTPVGERYDRALALLGISPFTLTGAAGHA</sequence>
<accession>A0A2U2BIA0</accession>
<evidence type="ECO:0000256" key="1">
    <source>
        <dbReference type="ARBA" id="ARBA00009600"/>
    </source>
</evidence>
<organism evidence="3 5">
    <name type="scientific">Alcaligenes faecalis</name>
    <dbReference type="NCBI Taxonomy" id="511"/>
    <lineage>
        <taxon>Bacteria</taxon>
        <taxon>Pseudomonadati</taxon>
        <taxon>Pseudomonadota</taxon>
        <taxon>Betaproteobacteria</taxon>
        <taxon>Burkholderiales</taxon>
        <taxon>Alcaligenaceae</taxon>
        <taxon>Alcaligenes</taxon>
    </lineage>
</organism>
<dbReference type="InterPro" id="IPR003774">
    <property type="entry name" value="AlgH-like"/>
</dbReference>
<evidence type="ECO:0000256" key="2">
    <source>
        <dbReference type="HAMAP-Rule" id="MF_00758"/>
    </source>
</evidence>
<evidence type="ECO:0000313" key="3">
    <source>
        <dbReference type="EMBL" id="PWE13738.1"/>
    </source>
</evidence>
<keyword evidence="6" id="KW-1185">Reference proteome</keyword>
<dbReference type="SUPFAM" id="SSF143456">
    <property type="entry name" value="VC0467-like"/>
    <property type="match status" value="1"/>
</dbReference>
<dbReference type="Pfam" id="PF02622">
    <property type="entry name" value="DUF179"/>
    <property type="match status" value="1"/>
</dbReference>
<gene>
    <name evidence="3" type="ORF">DF183_11210</name>
    <name evidence="4" type="ORF">M2J83_17940</name>
</gene>
<evidence type="ECO:0000313" key="6">
    <source>
        <dbReference type="Proteomes" id="UP001211866"/>
    </source>
</evidence>
<reference evidence="3 5" key="2">
    <citation type="submission" date="2018-05" db="EMBL/GenBank/DDBJ databases">
        <authorList>
            <person name="Lanie J.A."/>
            <person name="Ng W.-L."/>
            <person name="Kazmierczak K.M."/>
            <person name="Andrzejewski T.M."/>
            <person name="Davidsen T.M."/>
            <person name="Wayne K.J."/>
            <person name="Tettelin H."/>
            <person name="Glass J.I."/>
            <person name="Rusch D."/>
            <person name="Podicherti R."/>
            <person name="Tsui H.-C.T."/>
            <person name="Winkler M.E."/>
        </authorList>
    </citation>
    <scope>NUCLEOTIDE SEQUENCE [LARGE SCALE GENOMIC DNA]</scope>
    <source>
        <strain evidence="3 5">YBY</strain>
    </source>
</reference>
<comment type="similarity">
    <text evidence="1 2">Belongs to the UPF0301 (AlgH) family.</text>
</comment>
<dbReference type="EMBL" id="QEXO01000003">
    <property type="protein sequence ID" value="PWE13738.1"/>
    <property type="molecule type" value="Genomic_DNA"/>
</dbReference>
<dbReference type="Proteomes" id="UP000245216">
    <property type="component" value="Unassembled WGS sequence"/>
</dbReference>
<evidence type="ECO:0000313" key="5">
    <source>
        <dbReference type="Proteomes" id="UP000245216"/>
    </source>
</evidence>
<dbReference type="AlphaFoldDB" id="A0A2U2BIA0"/>
<dbReference type="GO" id="GO:0005829">
    <property type="term" value="C:cytosol"/>
    <property type="evidence" value="ECO:0007669"/>
    <property type="project" value="TreeGrafter"/>
</dbReference>
<evidence type="ECO:0000313" key="4">
    <source>
        <dbReference type="EMBL" id="WBM37656.1"/>
    </source>
</evidence>
<reference evidence="3 5" key="1">
    <citation type="submission" date="2018-05" db="EMBL/GenBank/DDBJ databases">
        <title>Genome Sequence of an Efficient Indole-Degrading Bacterium, Alcaligenes sp.YBY.</title>
        <authorList>
            <person name="Yang B."/>
        </authorList>
    </citation>
    <scope>NUCLEOTIDE SEQUENCE [LARGE SCALE GENOMIC DNA]</scope>
    <source>
        <strain evidence="3 5">YBY</strain>
    </source>
</reference>
<dbReference type="STRING" id="511.UZ73_13695"/>
<dbReference type="HAMAP" id="MF_00758">
    <property type="entry name" value="UPF0301"/>
    <property type="match status" value="1"/>
</dbReference>
<dbReference type="Gene3D" id="3.40.1740.10">
    <property type="entry name" value="VC0467-like"/>
    <property type="match status" value="1"/>
</dbReference>